<accession>A0A0F4ZA09</accession>
<dbReference type="InterPro" id="IPR039514">
    <property type="entry name" value="6GAL-like"/>
</dbReference>
<dbReference type="EMBL" id="LAEV01001776">
    <property type="protein sequence ID" value="KKA27339.1"/>
    <property type="molecule type" value="Genomic_DNA"/>
</dbReference>
<evidence type="ECO:0000256" key="1">
    <source>
        <dbReference type="SAM" id="SignalP"/>
    </source>
</evidence>
<dbReference type="PANTHER" id="PTHR42767">
    <property type="entry name" value="ENDO-BETA-1,6-GALACTANASE"/>
    <property type="match status" value="1"/>
</dbReference>
<reference evidence="3 4" key="1">
    <citation type="submission" date="2015-03" db="EMBL/GenBank/DDBJ databases">
        <authorList>
            <person name="Radwan O."/>
            <person name="Al-Naeli F.A."/>
            <person name="Rendon G.A."/>
            <person name="Fields C."/>
        </authorList>
    </citation>
    <scope>NUCLEOTIDE SEQUENCE [LARGE SCALE GENOMIC DNA]</scope>
    <source>
        <strain evidence="3">CR-DP1</strain>
    </source>
</reference>
<feature type="domain" description="Endo-beta-1,6-galactanase-like" evidence="2">
    <location>
        <begin position="23"/>
        <end position="264"/>
    </location>
</feature>
<feature type="signal peptide" evidence="1">
    <location>
        <begin position="1"/>
        <end position="19"/>
    </location>
</feature>
<feature type="chain" id="PRO_5002482587" description="Endo-beta-1,6-galactanase-like domain-containing protein" evidence="1">
    <location>
        <begin position="20"/>
        <end position="485"/>
    </location>
</feature>
<keyword evidence="1" id="KW-0732">Signal</keyword>
<dbReference type="SUPFAM" id="SSF51445">
    <property type="entry name" value="(Trans)glycosidases"/>
    <property type="match status" value="1"/>
</dbReference>
<proteinExistence type="predicted"/>
<comment type="caution">
    <text evidence="3">The sequence shown here is derived from an EMBL/GenBank/DDBJ whole genome shotgun (WGS) entry which is preliminary data.</text>
</comment>
<dbReference type="Pfam" id="PF14587">
    <property type="entry name" value="Glyco_hydr_30_2"/>
    <property type="match status" value="1"/>
</dbReference>
<dbReference type="InterPro" id="IPR017853">
    <property type="entry name" value="GH"/>
</dbReference>
<gene>
    <name evidence="3" type="ORF">TD95_002291</name>
</gene>
<dbReference type="AlphaFoldDB" id="A0A0F4ZA09"/>
<name>A0A0F4ZA09_9PEZI</name>
<organism evidence="3 4">
    <name type="scientific">Thielaviopsis punctulata</name>
    <dbReference type="NCBI Taxonomy" id="72032"/>
    <lineage>
        <taxon>Eukaryota</taxon>
        <taxon>Fungi</taxon>
        <taxon>Dikarya</taxon>
        <taxon>Ascomycota</taxon>
        <taxon>Pezizomycotina</taxon>
        <taxon>Sordariomycetes</taxon>
        <taxon>Hypocreomycetidae</taxon>
        <taxon>Microascales</taxon>
        <taxon>Ceratocystidaceae</taxon>
        <taxon>Thielaviopsis</taxon>
    </lineage>
</organism>
<dbReference type="Gene3D" id="3.20.20.80">
    <property type="entry name" value="Glycosidases"/>
    <property type="match status" value="1"/>
</dbReference>
<evidence type="ECO:0000313" key="4">
    <source>
        <dbReference type="Proteomes" id="UP000033483"/>
    </source>
</evidence>
<sequence>MSMRILSAVLAAGIPLVAADTNLKVDTSLTYGTWEGWGTSLAWWAATFGDRDDLADIFFTTKNTTFNGQTLPGLGLTIARYNAGACSYNEVDGARINLTSHMNPTRAMDGFWIDPSSNDITSNSFNWTTDANQRAMLTKAIDRGVTHAELFSNSPMWWMLENHNPAGGNTGGNNLANSNFDKHADYLAAIAEKAAKDWNVTFASIEPFNEPVADWWKGPTGTQEGCHFDATSQPGVLSALSEKMKARSISSKTIISASDENEYDQAVSTWNTIGPSAQALVGRINVHGYQYQNGDRAGVYELAIAGKKALWDSEYGDSDATGTSLVSNLILDFRWLHPTGWVYWQVLDSGGWGMIDADNNAKTINSPTTKYFAMAQFSRHIRPGMVIVSMGENTDNAVAAYDVANKKLVIVAVNWGDNQNFFFDLSNFAGYPASGSVVPTWVTDLSNDGNKYVMKTNNMMDGSKFSATLTKNSVQTFEISDVTIS</sequence>
<dbReference type="Proteomes" id="UP000033483">
    <property type="component" value="Unassembled WGS sequence"/>
</dbReference>
<dbReference type="PANTHER" id="PTHR42767:SF1">
    <property type="entry name" value="ENDO-BETA-1,6-GALACTANASE-LIKE DOMAIN-CONTAINING PROTEIN"/>
    <property type="match status" value="1"/>
</dbReference>
<dbReference type="InterPro" id="IPR039743">
    <property type="entry name" value="6GAL/EXGAL"/>
</dbReference>
<protein>
    <recommendedName>
        <fullName evidence="2">Endo-beta-1,6-galactanase-like domain-containing protein</fullName>
    </recommendedName>
</protein>
<dbReference type="GO" id="GO:0004553">
    <property type="term" value="F:hydrolase activity, hydrolyzing O-glycosyl compounds"/>
    <property type="evidence" value="ECO:0007669"/>
    <property type="project" value="InterPro"/>
</dbReference>
<evidence type="ECO:0000259" key="2">
    <source>
        <dbReference type="Pfam" id="PF14587"/>
    </source>
</evidence>
<keyword evidence="4" id="KW-1185">Reference proteome</keyword>
<evidence type="ECO:0000313" key="3">
    <source>
        <dbReference type="EMBL" id="KKA27339.1"/>
    </source>
</evidence>
<dbReference type="OrthoDB" id="2012278at2759"/>